<dbReference type="InterPro" id="IPR000821">
    <property type="entry name" value="Ala_racemase"/>
</dbReference>
<dbReference type="Pfam" id="PF00842">
    <property type="entry name" value="Ala_racemase_C"/>
    <property type="match status" value="1"/>
</dbReference>
<dbReference type="GO" id="GO:0030632">
    <property type="term" value="P:D-alanine biosynthetic process"/>
    <property type="evidence" value="ECO:0007669"/>
    <property type="project" value="UniProtKB-UniRule"/>
</dbReference>
<evidence type="ECO:0000313" key="8">
    <source>
        <dbReference type="EMBL" id="MCP2264361.1"/>
    </source>
</evidence>
<dbReference type="SUPFAM" id="SSF50621">
    <property type="entry name" value="Alanine racemase C-terminal domain-like"/>
    <property type="match status" value="1"/>
</dbReference>
<comment type="cofactor">
    <cofactor evidence="1 4 5">
        <name>pyridoxal 5'-phosphate</name>
        <dbReference type="ChEBI" id="CHEBI:597326"/>
    </cofactor>
</comment>
<feature type="binding site" evidence="4 6">
    <location>
        <position position="310"/>
    </location>
    <ligand>
        <name>substrate</name>
    </ligand>
</feature>
<dbReference type="PANTHER" id="PTHR30511:SF0">
    <property type="entry name" value="ALANINE RACEMASE, CATABOLIC-RELATED"/>
    <property type="match status" value="1"/>
</dbReference>
<feature type="active site" description="Proton acceptor; specific for L-alanine" evidence="4">
    <location>
        <position position="262"/>
    </location>
</feature>
<comment type="catalytic activity">
    <reaction evidence="4">
        <text>L-alanine = D-alanine</text>
        <dbReference type="Rhea" id="RHEA:20249"/>
        <dbReference type="ChEBI" id="CHEBI:57416"/>
        <dbReference type="ChEBI" id="CHEBI:57972"/>
        <dbReference type="EC" id="5.1.1.1"/>
    </reaction>
</comment>
<name>A0A9X2JUT8_9MICO</name>
<proteinExistence type="inferred from homology"/>
<dbReference type="InterPro" id="IPR001608">
    <property type="entry name" value="Ala_racemase_N"/>
</dbReference>
<dbReference type="HAMAP" id="MF_01201">
    <property type="entry name" value="Ala_racemase"/>
    <property type="match status" value="1"/>
</dbReference>
<dbReference type="GO" id="GO:0005829">
    <property type="term" value="C:cytosol"/>
    <property type="evidence" value="ECO:0007669"/>
    <property type="project" value="TreeGrafter"/>
</dbReference>
<keyword evidence="3 4" id="KW-0413">Isomerase</keyword>
<dbReference type="Gene3D" id="3.20.20.10">
    <property type="entry name" value="Alanine racemase"/>
    <property type="match status" value="1"/>
</dbReference>
<dbReference type="CDD" id="cd00430">
    <property type="entry name" value="PLPDE_III_AR"/>
    <property type="match status" value="1"/>
</dbReference>
<feature type="binding site" evidence="4 6">
    <location>
        <position position="132"/>
    </location>
    <ligand>
        <name>substrate</name>
    </ligand>
</feature>
<evidence type="ECO:0000256" key="2">
    <source>
        <dbReference type="ARBA" id="ARBA00022898"/>
    </source>
</evidence>
<accession>A0A9X2JUT8</accession>
<evidence type="ECO:0000256" key="4">
    <source>
        <dbReference type="HAMAP-Rule" id="MF_01201"/>
    </source>
</evidence>
<dbReference type="GO" id="GO:0009252">
    <property type="term" value="P:peptidoglycan biosynthetic process"/>
    <property type="evidence" value="ECO:0007669"/>
    <property type="project" value="TreeGrafter"/>
</dbReference>
<feature type="modified residue" description="N6-(pyridoxal phosphate)lysine" evidence="4 5">
    <location>
        <position position="34"/>
    </location>
</feature>
<dbReference type="EMBL" id="JAMTCS010000004">
    <property type="protein sequence ID" value="MCP2264361.1"/>
    <property type="molecule type" value="Genomic_DNA"/>
</dbReference>
<comment type="similarity">
    <text evidence="4">Belongs to the alanine racemase family.</text>
</comment>
<comment type="caution">
    <text evidence="8">The sequence shown here is derived from an EMBL/GenBank/DDBJ whole genome shotgun (WGS) entry which is preliminary data.</text>
</comment>
<dbReference type="GO" id="GO:0030170">
    <property type="term" value="F:pyridoxal phosphate binding"/>
    <property type="evidence" value="ECO:0007669"/>
    <property type="project" value="UniProtKB-UniRule"/>
</dbReference>
<evidence type="ECO:0000256" key="6">
    <source>
        <dbReference type="PIRSR" id="PIRSR600821-52"/>
    </source>
</evidence>
<feature type="active site" description="Proton acceptor; specific for D-alanine" evidence="4">
    <location>
        <position position="34"/>
    </location>
</feature>
<dbReference type="SUPFAM" id="SSF51419">
    <property type="entry name" value="PLP-binding barrel"/>
    <property type="match status" value="1"/>
</dbReference>
<dbReference type="InterPro" id="IPR029066">
    <property type="entry name" value="PLP-binding_barrel"/>
</dbReference>
<keyword evidence="9" id="KW-1185">Reference proteome</keyword>
<dbReference type="GO" id="GO:0008784">
    <property type="term" value="F:alanine racemase activity"/>
    <property type="evidence" value="ECO:0007669"/>
    <property type="project" value="UniProtKB-UniRule"/>
</dbReference>
<dbReference type="PRINTS" id="PR00992">
    <property type="entry name" value="ALARACEMASE"/>
</dbReference>
<dbReference type="Gene3D" id="2.40.37.10">
    <property type="entry name" value="Lyase, Ornithine Decarboxylase, Chain A, domain 1"/>
    <property type="match status" value="1"/>
</dbReference>
<dbReference type="NCBIfam" id="TIGR00492">
    <property type="entry name" value="alr"/>
    <property type="match status" value="1"/>
</dbReference>
<reference evidence="8" key="1">
    <citation type="submission" date="2022-06" db="EMBL/GenBank/DDBJ databases">
        <title>Genomic Encyclopedia of Archaeal and Bacterial Type Strains, Phase II (KMG-II): from individual species to whole genera.</title>
        <authorList>
            <person name="Goeker M."/>
        </authorList>
    </citation>
    <scope>NUCLEOTIDE SEQUENCE</scope>
    <source>
        <strain evidence="8">DSM 26652</strain>
    </source>
</reference>
<dbReference type="FunFam" id="3.20.20.10:FF:000002">
    <property type="entry name" value="Alanine racemase"/>
    <property type="match status" value="1"/>
</dbReference>
<protein>
    <recommendedName>
        <fullName evidence="4">Alanine racemase</fullName>
        <ecNumber evidence="4">5.1.1.1</ecNumber>
    </recommendedName>
</protein>
<dbReference type="InterPro" id="IPR009006">
    <property type="entry name" value="Ala_racemase/Decarboxylase_C"/>
</dbReference>
<organism evidence="8 9">
    <name type="scientific">Promicromonospora thailandica</name>
    <dbReference type="NCBI Taxonomy" id="765201"/>
    <lineage>
        <taxon>Bacteria</taxon>
        <taxon>Bacillati</taxon>
        <taxon>Actinomycetota</taxon>
        <taxon>Actinomycetes</taxon>
        <taxon>Micrococcales</taxon>
        <taxon>Promicromonosporaceae</taxon>
        <taxon>Promicromonospora</taxon>
    </lineage>
</organism>
<dbReference type="SMART" id="SM01005">
    <property type="entry name" value="Ala_racemase_C"/>
    <property type="match status" value="1"/>
</dbReference>
<dbReference type="EC" id="5.1.1.1" evidence="4"/>
<dbReference type="PANTHER" id="PTHR30511">
    <property type="entry name" value="ALANINE RACEMASE"/>
    <property type="match status" value="1"/>
</dbReference>
<evidence type="ECO:0000256" key="1">
    <source>
        <dbReference type="ARBA" id="ARBA00001933"/>
    </source>
</evidence>
<dbReference type="AlphaFoldDB" id="A0A9X2JUT8"/>
<feature type="domain" description="Alanine racemase C-terminal" evidence="7">
    <location>
        <begin position="241"/>
        <end position="368"/>
    </location>
</feature>
<dbReference type="Pfam" id="PF01168">
    <property type="entry name" value="Ala_racemase_N"/>
    <property type="match status" value="1"/>
</dbReference>
<sequence>MDTMAEAVVDLDAIAHNARTFVERTGSDVMAIVKANGFGHGATRAARAALAGGATWLGVAGATEALALRADGITAPVLIWMYPPGQAFEKVLLAGIDVSVATVEALDAVAEAARATLTVANVHLKLDTGMSRGGALSDDWPALFERASALHREGAVHVRGIWSHLASAEEPDMHGLPEQLDSFDVARRLAADAGLEPEIVHVANSAAALRVPRSRFDLQRVGIGLYGVEPVPGEKHGLRPAMTVRAQVLLTKRVPAGTGVNYGLDYVTSTETTLALVPLGFADGVPRQAAGVAEFLLNGVRCPVAGRVAMDQVVLDVGDLPVRAGDVAVMFGPGDHGEPTVHDWARWAGTNTNDILTGIGARVPRRYEPQP</sequence>
<dbReference type="Proteomes" id="UP001139493">
    <property type="component" value="Unassembled WGS sequence"/>
</dbReference>
<evidence type="ECO:0000313" key="9">
    <source>
        <dbReference type="Proteomes" id="UP001139493"/>
    </source>
</evidence>
<gene>
    <name evidence="8" type="ORF">APR03_001697</name>
</gene>
<evidence type="ECO:0000256" key="3">
    <source>
        <dbReference type="ARBA" id="ARBA00023235"/>
    </source>
</evidence>
<keyword evidence="2 4" id="KW-0663">Pyridoxal phosphate</keyword>
<comment type="function">
    <text evidence="4">Catalyzes the interconversion of L-alanine and D-alanine. May also act on other amino acids.</text>
</comment>
<comment type="pathway">
    <text evidence="4">Amino-acid biosynthesis; D-alanine biosynthesis; D-alanine from L-alanine: step 1/1.</text>
</comment>
<evidence type="ECO:0000256" key="5">
    <source>
        <dbReference type="PIRSR" id="PIRSR600821-50"/>
    </source>
</evidence>
<dbReference type="InterPro" id="IPR011079">
    <property type="entry name" value="Ala_racemase_C"/>
</dbReference>
<evidence type="ECO:0000259" key="7">
    <source>
        <dbReference type="SMART" id="SM01005"/>
    </source>
</evidence>